<dbReference type="Proteomes" id="UP001141629">
    <property type="component" value="Unassembled WGS sequence"/>
</dbReference>
<reference evidence="3" key="2">
    <citation type="journal article" date="2022" name="BMC Genomics">
        <title>Comparative genome analysis of mycobacteria focusing on tRNA and non-coding RNA.</title>
        <authorList>
            <person name="Behra P.R.K."/>
            <person name="Pettersson B.M.F."/>
            <person name="Ramesh M."/>
            <person name="Das S."/>
            <person name="Dasgupta S."/>
            <person name="Kirsebom L.A."/>
        </authorList>
    </citation>
    <scope>NUCLEOTIDE SEQUENCE</scope>
    <source>
        <strain evidence="3">DSM 44838</strain>
    </source>
</reference>
<dbReference type="Gene3D" id="2.40.33.20">
    <property type="entry name" value="PK beta-barrel domain-like"/>
    <property type="match status" value="1"/>
</dbReference>
<dbReference type="RefSeq" id="WP_263994405.1">
    <property type="nucleotide sequence ID" value="NZ_JACKVK010000002.1"/>
</dbReference>
<dbReference type="AlphaFoldDB" id="A0A9X2YVK3"/>
<dbReference type="PANTHER" id="PTHR30212:SF2">
    <property type="entry name" value="PROTEIN YIIM"/>
    <property type="match status" value="1"/>
</dbReference>
<sequence length="218" mass="22876">MATVLTVNRTHVEPGGNGKKTGIDKRLVSGPVAVRAPGPMRGGLGSGIVDDVIGNRKLHGGDDQAVYAYAREDLDSWAATLDRELTNGMFGENLTTTGVDVTGAVVGERWRVGTDGLLLEVTSPRTPCKTFASRLGIAGWIRTFARGGTPGAYLRVLEPGSVSGGDAVEVVDVPAHGITVGFVYRALMVDKDLLPDVLVADALPEDVKALARRRATAT</sequence>
<dbReference type="InterPro" id="IPR011037">
    <property type="entry name" value="Pyrv_Knase-like_insert_dom_sf"/>
</dbReference>
<dbReference type="PANTHER" id="PTHR30212">
    <property type="entry name" value="PROTEIN YIIM"/>
    <property type="match status" value="1"/>
</dbReference>
<keyword evidence="4" id="KW-1185">Reference proteome</keyword>
<evidence type="ECO:0000313" key="3">
    <source>
        <dbReference type="EMBL" id="MCV7419620.1"/>
    </source>
</evidence>
<organism evidence="3 4">
    <name type="scientific">Mycobacterium yunnanensis</name>
    <dbReference type="NCBI Taxonomy" id="368477"/>
    <lineage>
        <taxon>Bacteria</taxon>
        <taxon>Bacillati</taxon>
        <taxon>Actinomycetota</taxon>
        <taxon>Actinomycetes</taxon>
        <taxon>Mycobacteriales</taxon>
        <taxon>Mycobacteriaceae</taxon>
        <taxon>Mycobacterium</taxon>
    </lineage>
</organism>
<reference evidence="3" key="1">
    <citation type="submission" date="2020-07" db="EMBL/GenBank/DDBJ databases">
        <authorList>
            <person name="Pettersson B.M.F."/>
            <person name="Behra P.R.K."/>
            <person name="Ramesh M."/>
            <person name="Das S."/>
            <person name="Dasgupta S."/>
            <person name="Kirsebom L.A."/>
        </authorList>
    </citation>
    <scope>NUCLEOTIDE SEQUENCE</scope>
    <source>
        <strain evidence="3">DSM 44838</strain>
    </source>
</reference>
<feature type="domain" description="MOSC" evidence="2">
    <location>
        <begin position="34"/>
        <end position="171"/>
    </location>
</feature>
<evidence type="ECO:0000313" key="4">
    <source>
        <dbReference type="Proteomes" id="UP001141629"/>
    </source>
</evidence>
<dbReference type="EMBL" id="JACKVK010000002">
    <property type="protein sequence ID" value="MCV7419620.1"/>
    <property type="molecule type" value="Genomic_DNA"/>
</dbReference>
<dbReference type="InterPro" id="IPR005302">
    <property type="entry name" value="MoCF_Sase_C"/>
</dbReference>
<gene>
    <name evidence="3" type="ORF">H7K45_03620</name>
</gene>
<comment type="caution">
    <text evidence="3">The sequence shown here is derived from an EMBL/GenBank/DDBJ whole genome shotgun (WGS) entry which is preliminary data.</text>
</comment>
<dbReference type="Pfam" id="PF03473">
    <property type="entry name" value="MOSC"/>
    <property type="match status" value="1"/>
</dbReference>
<dbReference type="SUPFAM" id="SSF50800">
    <property type="entry name" value="PK beta-barrel domain-like"/>
    <property type="match status" value="1"/>
</dbReference>
<dbReference type="InterPro" id="IPR052353">
    <property type="entry name" value="Benzoxazolinone_Detox_Enz"/>
</dbReference>
<proteinExistence type="predicted"/>
<dbReference type="PROSITE" id="PS51340">
    <property type="entry name" value="MOSC"/>
    <property type="match status" value="1"/>
</dbReference>
<accession>A0A9X2YVK3</accession>
<name>A0A9X2YVK3_9MYCO</name>
<evidence type="ECO:0000256" key="1">
    <source>
        <dbReference type="SAM" id="MobiDB-lite"/>
    </source>
</evidence>
<dbReference type="GO" id="GO:0030151">
    <property type="term" value="F:molybdenum ion binding"/>
    <property type="evidence" value="ECO:0007669"/>
    <property type="project" value="InterPro"/>
</dbReference>
<feature type="region of interest" description="Disordered" evidence="1">
    <location>
        <begin position="1"/>
        <end position="22"/>
    </location>
</feature>
<dbReference type="GO" id="GO:0030170">
    <property type="term" value="F:pyridoxal phosphate binding"/>
    <property type="evidence" value="ECO:0007669"/>
    <property type="project" value="InterPro"/>
</dbReference>
<dbReference type="GO" id="GO:0003824">
    <property type="term" value="F:catalytic activity"/>
    <property type="evidence" value="ECO:0007669"/>
    <property type="project" value="InterPro"/>
</dbReference>
<evidence type="ECO:0000259" key="2">
    <source>
        <dbReference type="PROSITE" id="PS51340"/>
    </source>
</evidence>
<protein>
    <submittedName>
        <fullName evidence="3">MOSC domain-containing protein</fullName>
    </submittedName>
</protein>